<dbReference type="AlphaFoldDB" id="A0A6M3LJK2"/>
<dbReference type="EMBL" id="MT143121">
    <property type="protein sequence ID" value="QJA93085.1"/>
    <property type="molecule type" value="Genomic_DNA"/>
</dbReference>
<proteinExistence type="predicted"/>
<evidence type="ECO:0000313" key="1">
    <source>
        <dbReference type="EMBL" id="QJA93085.1"/>
    </source>
</evidence>
<gene>
    <name evidence="1" type="ORF">MM415B04369_0007</name>
</gene>
<protein>
    <submittedName>
        <fullName evidence="1">Uncharacterized protein</fullName>
    </submittedName>
</protein>
<reference evidence="1" key="1">
    <citation type="submission" date="2020-03" db="EMBL/GenBank/DDBJ databases">
        <title>The deep terrestrial virosphere.</title>
        <authorList>
            <person name="Holmfeldt K."/>
            <person name="Nilsson E."/>
            <person name="Simone D."/>
            <person name="Lopez-Fernandez M."/>
            <person name="Wu X."/>
            <person name="de Brujin I."/>
            <person name="Lundin D."/>
            <person name="Andersson A."/>
            <person name="Bertilsson S."/>
            <person name="Dopson M."/>
        </authorList>
    </citation>
    <scope>NUCLEOTIDE SEQUENCE</scope>
    <source>
        <strain evidence="1">MM415B04369</strain>
    </source>
</reference>
<sequence>MAVNDSKWLEGQIETIQSSGTTPTIRWHEGKILSVHEYVAAEVEFIPRIIIT</sequence>
<organism evidence="1">
    <name type="scientific">viral metagenome</name>
    <dbReference type="NCBI Taxonomy" id="1070528"/>
    <lineage>
        <taxon>unclassified sequences</taxon>
        <taxon>metagenomes</taxon>
        <taxon>organismal metagenomes</taxon>
    </lineage>
</organism>
<accession>A0A6M3LJK2</accession>
<name>A0A6M3LJK2_9ZZZZ</name>